<comment type="caution">
    <text evidence="2">The sequence shown here is derived from an EMBL/GenBank/DDBJ whole genome shotgun (WGS) entry which is preliminary data.</text>
</comment>
<proteinExistence type="predicted"/>
<organism evidence="2 3">
    <name type="scientific">Orbilia brochopaga</name>
    <dbReference type="NCBI Taxonomy" id="3140254"/>
    <lineage>
        <taxon>Eukaryota</taxon>
        <taxon>Fungi</taxon>
        <taxon>Dikarya</taxon>
        <taxon>Ascomycota</taxon>
        <taxon>Pezizomycotina</taxon>
        <taxon>Orbiliomycetes</taxon>
        <taxon>Orbiliales</taxon>
        <taxon>Orbiliaceae</taxon>
        <taxon>Orbilia</taxon>
    </lineage>
</organism>
<keyword evidence="3" id="KW-1185">Reference proteome</keyword>
<dbReference type="EMBL" id="JAVHNQ010000010">
    <property type="protein sequence ID" value="KAK6338051.1"/>
    <property type="molecule type" value="Genomic_DNA"/>
</dbReference>
<evidence type="ECO:0000256" key="1">
    <source>
        <dbReference type="SAM" id="MobiDB-lite"/>
    </source>
</evidence>
<accession>A0AAV9UBS1</accession>
<gene>
    <name evidence="2" type="ORF">TWF696_001522</name>
</gene>
<name>A0AAV9UBS1_9PEZI</name>
<reference evidence="2 3" key="1">
    <citation type="submission" date="2019-10" db="EMBL/GenBank/DDBJ databases">
        <authorList>
            <person name="Palmer J.M."/>
        </authorList>
    </citation>
    <scope>NUCLEOTIDE SEQUENCE [LARGE SCALE GENOMIC DNA]</scope>
    <source>
        <strain evidence="2 3">TWF696</strain>
    </source>
</reference>
<dbReference type="Proteomes" id="UP001375240">
    <property type="component" value="Unassembled WGS sequence"/>
</dbReference>
<evidence type="ECO:0000313" key="3">
    <source>
        <dbReference type="Proteomes" id="UP001375240"/>
    </source>
</evidence>
<evidence type="ECO:0000313" key="2">
    <source>
        <dbReference type="EMBL" id="KAK6338051.1"/>
    </source>
</evidence>
<feature type="region of interest" description="Disordered" evidence="1">
    <location>
        <begin position="146"/>
        <end position="184"/>
    </location>
</feature>
<protein>
    <submittedName>
        <fullName evidence="2">Uncharacterized protein</fullName>
    </submittedName>
</protein>
<sequence>MPFAVTPITMEYLQDLDYESVVQPATRVYFPLQATFTQSEGIFSSPMPSLFEPRPAVSSYLTGGSWARPSMMEMPDFMMEDPAMQIVKKRRHQSKLDDREAFFAPSTSEDSMLLKPDYIPESPARRSYTKNRTSFIEITAFQVPTLRSATPSSPSSSEKEVPIPHTPSETEIPDDISPEFSSFSSVSSGTFSNVGDLDDLEDVPGLDAYKIEHHDGCPIKGYLDSENNGNMQSRDYFSSRCTCSRAMSINSKPTDWMNLSWDNSPPAKMTHPFMAGFKTEPKIFSSGYPEVETMELGSL</sequence>
<dbReference type="AlphaFoldDB" id="A0AAV9UBS1"/>